<dbReference type="OrthoDB" id="191139at2759"/>
<comment type="similarity">
    <text evidence="1">Belongs to the short-chain dehydrogenases/reductases (SDR) family.</text>
</comment>
<gene>
    <name evidence="4" type="ORF">ASPCAL03752</name>
</gene>
<name>A0A0U5C4F5_ASPCI</name>
<dbReference type="PANTHER" id="PTHR24320:SF282">
    <property type="entry name" value="WW DOMAIN-CONTAINING OXIDOREDUCTASE"/>
    <property type="match status" value="1"/>
</dbReference>
<dbReference type="PRINTS" id="PR00081">
    <property type="entry name" value="GDHRDH"/>
</dbReference>
<keyword evidence="5" id="KW-1185">Reference proteome</keyword>
<dbReference type="InterPro" id="IPR002347">
    <property type="entry name" value="SDR_fam"/>
</dbReference>
<organism evidence="4 5">
    <name type="scientific">Aspergillus calidoustus</name>
    <dbReference type="NCBI Taxonomy" id="454130"/>
    <lineage>
        <taxon>Eukaryota</taxon>
        <taxon>Fungi</taxon>
        <taxon>Dikarya</taxon>
        <taxon>Ascomycota</taxon>
        <taxon>Pezizomycotina</taxon>
        <taxon>Eurotiomycetes</taxon>
        <taxon>Eurotiomycetidae</taxon>
        <taxon>Eurotiales</taxon>
        <taxon>Aspergillaceae</taxon>
        <taxon>Aspergillus</taxon>
        <taxon>Aspergillus subgen. Nidulantes</taxon>
    </lineage>
</organism>
<reference evidence="5" key="1">
    <citation type="journal article" date="2016" name="Genome Announc.">
        <title>Draft genome sequences of fungus Aspergillus calidoustus.</title>
        <authorList>
            <person name="Horn F."/>
            <person name="Linde J."/>
            <person name="Mattern D.J."/>
            <person name="Walther G."/>
            <person name="Guthke R."/>
            <person name="Scherlach K."/>
            <person name="Martin K."/>
            <person name="Brakhage A.A."/>
            <person name="Petzke L."/>
            <person name="Valiante V."/>
        </authorList>
    </citation>
    <scope>NUCLEOTIDE SEQUENCE [LARGE SCALE GENOMIC DNA]</scope>
    <source>
        <strain evidence="5">SF006504</strain>
    </source>
</reference>
<dbReference type="STRING" id="454130.A0A0U5C4F5"/>
<dbReference type="InterPro" id="IPR036291">
    <property type="entry name" value="NAD(P)-bd_dom_sf"/>
</dbReference>
<dbReference type="PANTHER" id="PTHR24320">
    <property type="entry name" value="RETINOL DEHYDROGENASE"/>
    <property type="match status" value="1"/>
</dbReference>
<accession>A0A0U5C4F5</accession>
<dbReference type="OMA" id="YEVHFGL"/>
<evidence type="ECO:0000313" key="5">
    <source>
        <dbReference type="Proteomes" id="UP000054771"/>
    </source>
</evidence>
<proteinExistence type="inferred from homology"/>
<evidence type="ECO:0000256" key="3">
    <source>
        <dbReference type="ARBA" id="ARBA00023002"/>
    </source>
</evidence>
<dbReference type="GO" id="GO:0016491">
    <property type="term" value="F:oxidoreductase activity"/>
    <property type="evidence" value="ECO:0007669"/>
    <property type="project" value="UniProtKB-KW"/>
</dbReference>
<evidence type="ECO:0000256" key="2">
    <source>
        <dbReference type="ARBA" id="ARBA00022857"/>
    </source>
</evidence>
<evidence type="ECO:0000313" key="4">
    <source>
        <dbReference type="EMBL" id="CEL02585.1"/>
    </source>
</evidence>
<dbReference type="SUPFAM" id="SSF51735">
    <property type="entry name" value="NAD(P)-binding Rossmann-fold domains"/>
    <property type="match status" value="1"/>
</dbReference>
<dbReference type="Pfam" id="PF00106">
    <property type="entry name" value="adh_short"/>
    <property type="match status" value="1"/>
</dbReference>
<dbReference type="Gene3D" id="3.40.50.720">
    <property type="entry name" value="NAD(P)-binding Rossmann-like Domain"/>
    <property type="match status" value="1"/>
</dbReference>
<keyword evidence="3" id="KW-0560">Oxidoreductase</keyword>
<evidence type="ECO:0000256" key="1">
    <source>
        <dbReference type="ARBA" id="ARBA00006484"/>
    </source>
</evidence>
<keyword evidence="2" id="KW-0521">NADP</keyword>
<protein>
    <submittedName>
        <fullName evidence="4">Uncharacterized protein</fullName>
    </submittedName>
</protein>
<sequence length="374" mass="40622">MSPLWDMFRVTVFGSDNGASRTDTPAFDPAHDIPSLAGKAILITGAAGDLGRQTAIDLIRHGKPELVYIADLPRSEDEKRAVLDGIHHKVYGHEHSRDPADDGTRVRYLDLDLGSFESVRQCARGFLDENQRLDVLICNAGIIRMTPGTTADGYEAHFGINYLGHALLVRLLAPVLLRTAERAPEAGPAADVRIVLVSSEGHVFAPEGGVEFDAVKTDCAKMVCAFPKTHPKAEKKTDDSNPVQSYSTRYGQSKVALIGLMKNLSRQYPQIKCVAIHPGRILTGMARSLQKESLLAWLTKPIAPLFCVPVATGIRNHLWAATSPEVVSGSYYEPVGVPGTLSAVANDEAFYKRLQDWTDEALKGVDAPIQISSS</sequence>
<dbReference type="AlphaFoldDB" id="A0A0U5C4F5"/>
<dbReference type="Proteomes" id="UP000054771">
    <property type="component" value="Unassembled WGS sequence"/>
</dbReference>
<dbReference type="EMBL" id="CDMC01000003">
    <property type="protein sequence ID" value="CEL02585.1"/>
    <property type="molecule type" value="Genomic_DNA"/>
</dbReference>